<keyword evidence="1" id="KW-1133">Transmembrane helix</keyword>
<dbReference type="InterPro" id="IPR000408">
    <property type="entry name" value="Reg_chr_condens"/>
</dbReference>
<gene>
    <name evidence="2" type="ORF">LCGC14_2261020</name>
</gene>
<accession>A0A0F9DM28</accession>
<dbReference type="EMBL" id="LAZR01031041">
    <property type="protein sequence ID" value="KKL54876.1"/>
    <property type="molecule type" value="Genomic_DNA"/>
</dbReference>
<name>A0A0F9DM28_9ZZZZ</name>
<keyword evidence="1" id="KW-0472">Membrane</keyword>
<dbReference type="PROSITE" id="PS00626">
    <property type="entry name" value="RCC1_2"/>
    <property type="match status" value="1"/>
</dbReference>
<proteinExistence type="predicted"/>
<reference evidence="2" key="1">
    <citation type="journal article" date="2015" name="Nature">
        <title>Complex archaea that bridge the gap between prokaryotes and eukaryotes.</title>
        <authorList>
            <person name="Spang A."/>
            <person name="Saw J.H."/>
            <person name="Jorgensen S.L."/>
            <person name="Zaremba-Niedzwiedzka K."/>
            <person name="Martijn J."/>
            <person name="Lind A.E."/>
            <person name="van Eijk R."/>
            <person name="Schleper C."/>
            <person name="Guy L."/>
            <person name="Ettema T.J."/>
        </authorList>
    </citation>
    <scope>NUCLEOTIDE SEQUENCE</scope>
</reference>
<dbReference type="AlphaFoldDB" id="A0A0F9DM28"/>
<protein>
    <submittedName>
        <fullName evidence="2">Uncharacterized protein</fullName>
    </submittedName>
</protein>
<organism evidence="2">
    <name type="scientific">marine sediment metagenome</name>
    <dbReference type="NCBI Taxonomy" id="412755"/>
    <lineage>
        <taxon>unclassified sequences</taxon>
        <taxon>metagenomes</taxon>
        <taxon>ecological metagenomes</taxon>
    </lineage>
</organism>
<comment type="caution">
    <text evidence="2">The sequence shown here is derived from an EMBL/GenBank/DDBJ whole genome shotgun (WGS) entry which is preliminary data.</text>
</comment>
<sequence>MWYSIAGGQNHTFTLNGTFNQIDWETAWDSTSVGGVFTIFFFANDTAGNLIQVDIFIQPNKSAEKGISFGMFFLAISLISLISLVGILNKKVLRKQEN</sequence>
<evidence type="ECO:0000256" key="1">
    <source>
        <dbReference type="SAM" id="Phobius"/>
    </source>
</evidence>
<feature type="transmembrane region" description="Helical" evidence="1">
    <location>
        <begin position="67"/>
        <end position="88"/>
    </location>
</feature>
<keyword evidence="1" id="KW-0812">Transmembrane</keyword>
<evidence type="ECO:0000313" key="2">
    <source>
        <dbReference type="EMBL" id="KKL54876.1"/>
    </source>
</evidence>